<dbReference type="SUPFAM" id="SSF50475">
    <property type="entry name" value="FMN-binding split barrel"/>
    <property type="match status" value="1"/>
</dbReference>
<dbReference type="OrthoDB" id="9814594at2"/>
<reference evidence="2 3" key="1">
    <citation type="journal article" date="2014" name="BMC Genomics">
        <title>Architecture and functions of a multipartite genome of the methylotrophic bacterium Paracoccus aminophilus JCM 7686, containing primary and secondary chromids.</title>
        <authorList>
            <person name="Dziewit L."/>
            <person name="Czarnecki J."/>
            <person name="Wibberg D."/>
            <person name="Radlinska M."/>
            <person name="Mrozek P."/>
            <person name="Szymczak M."/>
            <person name="Schluter A."/>
            <person name="Puhler A."/>
            <person name="Bartosik D."/>
        </authorList>
    </citation>
    <scope>NUCLEOTIDE SEQUENCE [LARGE SCALE GENOMIC DNA]</scope>
    <source>
        <strain evidence="2">JCM 7686</strain>
    </source>
</reference>
<accession>S5XP49</accession>
<keyword evidence="3" id="KW-1185">Reference proteome</keyword>
<feature type="domain" description="Pyridoxamine 5'-phosphate oxidase N-terminal" evidence="1">
    <location>
        <begin position="19"/>
        <end position="137"/>
    </location>
</feature>
<dbReference type="InterPro" id="IPR011576">
    <property type="entry name" value="Pyridox_Oxase_N"/>
</dbReference>
<dbReference type="Proteomes" id="UP000015480">
    <property type="component" value="Chromosome"/>
</dbReference>
<name>S5XP49_PARAH</name>
<sequence length="162" mass="17826">MSKTDPIRTTDEEARALAQRLILEMKHATLGTIDPETGTPLLTRIAIQRDRDGCPMALLSGLAAHSRALKADSRVGLMVADSVAKGDPMNQARLSILARATLAEPDAERRARWLENDPKATVYIDLPDFSFWRIEPVSGLLNAGFARAYRLDAADMLKTPEE</sequence>
<dbReference type="RefSeq" id="WP_020950722.1">
    <property type="nucleotide sequence ID" value="NC_022041.1"/>
</dbReference>
<evidence type="ECO:0000259" key="1">
    <source>
        <dbReference type="Pfam" id="PF01243"/>
    </source>
</evidence>
<dbReference type="eggNOG" id="COG0748">
    <property type="taxonomic scope" value="Bacteria"/>
</dbReference>
<dbReference type="AlphaFoldDB" id="S5XP49"/>
<evidence type="ECO:0000313" key="2">
    <source>
        <dbReference type="EMBL" id="AGT09084.1"/>
    </source>
</evidence>
<dbReference type="Gene3D" id="2.30.110.10">
    <property type="entry name" value="Electron Transport, Fmn-binding Protein, Chain A"/>
    <property type="match status" value="1"/>
</dbReference>
<dbReference type="HOGENOM" id="CLU_093808_2_1_5"/>
<dbReference type="InterPro" id="IPR014419">
    <property type="entry name" value="HutZ"/>
</dbReference>
<gene>
    <name evidence="2" type="ORF">JCM7686_1983</name>
</gene>
<dbReference type="EMBL" id="CP006650">
    <property type="protein sequence ID" value="AGT09084.1"/>
    <property type="molecule type" value="Genomic_DNA"/>
</dbReference>
<proteinExistence type="predicted"/>
<dbReference type="STRING" id="1367847.JCM7686_1983"/>
<evidence type="ECO:0000313" key="3">
    <source>
        <dbReference type="Proteomes" id="UP000015480"/>
    </source>
</evidence>
<protein>
    <submittedName>
        <fullName evidence="2">Pyridoxamine 5'-phosphate domain-containing protein</fullName>
    </submittedName>
</protein>
<dbReference type="InterPro" id="IPR012349">
    <property type="entry name" value="Split_barrel_FMN-bd"/>
</dbReference>
<dbReference type="PATRIC" id="fig|1367847.3.peg.1977"/>
<dbReference type="PIRSF" id="PIRSF004633">
    <property type="entry name" value="UCP_PLP_oxd"/>
    <property type="match status" value="1"/>
</dbReference>
<dbReference type="KEGG" id="pami:JCM7686_1983"/>
<dbReference type="Pfam" id="PF01243">
    <property type="entry name" value="PNPOx_N"/>
    <property type="match status" value="1"/>
</dbReference>
<organism evidence="2 3">
    <name type="scientific">Paracoccus aminophilus JCM 7686</name>
    <dbReference type="NCBI Taxonomy" id="1367847"/>
    <lineage>
        <taxon>Bacteria</taxon>
        <taxon>Pseudomonadati</taxon>
        <taxon>Pseudomonadota</taxon>
        <taxon>Alphaproteobacteria</taxon>
        <taxon>Rhodobacterales</taxon>
        <taxon>Paracoccaceae</taxon>
        <taxon>Paracoccus</taxon>
    </lineage>
</organism>